<dbReference type="GO" id="GO:0006310">
    <property type="term" value="P:DNA recombination"/>
    <property type="evidence" value="ECO:0007669"/>
    <property type="project" value="UniProtKB-KW"/>
</dbReference>
<dbReference type="PANTHER" id="PTHR30563">
    <property type="entry name" value="DNA RECOMBINATION PROTEIN RMUC"/>
    <property type="match status" value="1"/>
</dbReference>
<protein>
    <submittedName>
        <fullName evidence="6">DNA recombination protein RmuC</fullName>
    </submittedName>
</protein>
<dbReference type="AlphaFoldDB" id="A0A5M4AY84"/>
<reference evidence="6 7" key="1">
    <citation type="submission" date="2019-10" db="EMBL/GenBank/DDBJ databases">
        <title>Prolixibacter strains distinguished by the presence of nitrate reductase genes were adept at nitrate-dependent anaerobic corrosion of metallic iron and carbon steel.</title>
        <authorList>
            <person name="Iino T."/>
            <person name="Shono N."/>
            <person name="Ito K."/>
            <person name="Nakamura R."/>
            <person name="Sueoka K."/>
            <person name="Harayama S."/>
            <person name="Ohkuma M."/>
        </authorList>
    </citation>
    <scope>NUCLEOTIDE SEQUENCE [LARGE SCALE GENOMIC DNA]</scope>
    <source>
        <strain evidence="6 7">JCM 13498</strain>
    </source>
</reference>
<dbReference type="InterPro" id="IPR003798">
    <property type="entry name" value="DNA_recombination_RmuC"/>
</dbReference>
<comment type="function">
    <text evidence="1">Involved in DNA recombination.</text>
</comment>
<keyword evidence="4" id="KW-0233">DNA recombination</keyword>
<evidence type="ECO:0000256" key="5">
    <source>
        <dbReference type="SAM" id="Coils"/>
    </source>
</evidence>
<evidence type="ECO:0000256" key="1">
    <source>
        <dbReference type="ARBA" id="ARBA00003416"/>
    </source>
</evidence>
<dbReference type="Pfam" id="PF02646">
    <property type="entry name" value="RmuC"/>
    <property type="match status" value="1"/>
</dbReference>
<dbReference type="Proteomes" id="UP000391834">
    <property type="component" value="Unassembled WGS sequence"/>
</dbReference>
<evidence type="ECO:0000256" key="3">
    <source>
        <dbReference type="ARBA" id="ARBA00023054"/>
    </source>
</evidence>
<keyword evidence="3 5" id="KW-0175">Coiled coil</keyword>
<proteinExistence type="inferred from homology"/>
<organism evidence="6 7">
    <name type="scientific">Prolixibacter bellariivorans</name>
    <dbReference type="NCBI Taxonomy" id="314319"/>
    <lineage>
        <taxon>Bacteria</taxon>
        <taxon>Pseudomonadati</taxon>
        <taxon>Bacteroidota</taxon>
        <taxon>Bacteroidia</taxon>
        <taxon>Marinilabiliales</taxon>
        <taxon>Prolixibacteraceae</taxon>
        <taxon>Prolixibacter</taxon>
    </lineage>
</organism>
<feature type="coiled-coil region" evidence="5">
    <location>
        <begin position="47"/>
        <end position="120"/>
    </location>
</feature>
<gene>
    <name evidence="6" type="primary">rmuC</name>
    <name evidence="6" type="ORF">PbJCM13498_12600</name>
</gene>
<evidence type="ECO:0000256" key="4">
    <source>
        <dbReference type="ARBA" id="ARBA00023172"/>
    </source>
</evidence>
<comment type="similarity">
    <text evidence="2">Belongs to the RmuC family.</text>
</comment>
<dbReference type="RefSeq" id="WP_025863127.1">
    <property type="nucleotide sequence ID" value="NZ_BLAX01000001.1"/>
</dbReference>
<comment type="caution">
    <text evidence="6">The sequence shown here is derived from an EMBL/GenBank/DDBJ whole genome shotgun (WGS) entry which is preliminary data.</text>
</comment>
<keyword evidence="7" id="KW-1185">Reference proteome</keyword>
<name>A0A5M4AY84_9BACT</name>
<evidence type="ECO:0000313" key="7">
    <source>
        <dbReference type="Proteomes" id="UP000391834"/>
    </source>
</evidence>
<sequence length="453" mass="51506">MEIVFLVTGVVVGVAIGWLIQRSKVKAAEMVGAQNLAKTEQEFMTQLASADKEKSLAEQQTNSLKLELEEWKKVLNGEREKSEILNRHLAEAQTDLRNMQEKLENQAKELEQIQKKFTTEFENIAGKILKENSKEFTTVNQKNISDILNPLKEKIQLFEKKVEDTYEKGLKDQTDLKAELKKLQDLNLKISTDAQNLTQALKGDVKKQGNWGEIVLERVLERSGLTEGQEFEREVVDTNMEGKVIRPDVIVHLPDKKHLIIDSKVSLVAYERLVNATTDEEREKAMKEHLLSLRTHVKTLSEKHYPSAKNLNVPDFVLLFLPIESSFSVAVQQDQDLFGYAWDNKVVIVSPSTLLASLRTIASIWRQENQTRNAIEIAQQSGSLYDKFVNFIIDLEKIGKGLDSARDNYDKAMNKLHTGRGNLVRTAEKIRVLGAKAQKEIPDKFITDEALPE</sequence>
<evidence type="ECO:0000313" key="6">
    <source>
        <dbReference type="EMBL" id="GET32397.1"/>
    </source>
</evidence>
<dbReference type="OrthoDB" id="370725at2"/>
<dbReference type="EMBL" id="BLAX01000001">
    <property type="protein sequence ID" value="GET32397.1"/>
    <property type="molecule type" value="Genomic_DNA"/>
</dbReference>
<evidence type="ECO:0000256" key="2">
    <source>
        <dbReference type="ARBA" id="ARBA00009840"/>
    </source>
</evidence>
<accession>A0A5M4AY84</accession>
<dbReference type="PANTHER" id="PTHR30563:SF0">
    <property type="entry name" value="DNA RECOMBINATION PROTEIN RMUC"/>
    <property type="match status" value="1"/>
</dbReference>